<dbReference type="AlphaFoldDB" id="A0A239LHX8"/>
<accession>A0A239LHX8</accession>
<keyword evidence="2" id="KW-1185">Reference proteome</keyword>
<dbReference type="RefSeq" id="WP_089227018.1">
    <property type="nucleotide sequence ID" value="NZ_FZOF01000020.1"/>
</dbReference>
<evidence type="ECO:0000313" key="1">
    <source>
        <dbReference type="EMBL" id="SNT30196.1"/>
    </source>
</evidence>
<proteinExistence type="predicted"/>
<reference evidence="1 2" key="1">
    <citation type="submission" date="2017-06" db="EMBL/GenBank/DDBJ databases">
        <authorList>
            <person name="Kim H.J."/>
            <person name="Triplett B.A."/>
        </authorList>
    </citation>
    <scope>NUCLEOTIDE SEQUENCE [LARGE SCALE GENOMIC DNA]</scope>
    <source>
        <strain evidence="1 2">CGMCC 4.1858</strain>
    </source>
</reference>
<dbReference type="Gene3D" id="3.40.50.1820">
    <property type="entry name" value="alpha/beta hydrolase"/>
    <property type="match status" value="1"/>
</dbReference>
<evidence type="ECO:0000313" key="2">
    <source>
        <dbReference type="Proteomes" id="UP000198280"/>
    </source>
</evidence>
<dbReference type="SUPFAM" id="SSF53474">
    <property type="entry name" value="alpha/beta-Hydrolases"/>
    <property type="match status" value="1"/>
</dbReference>
<sequence length="253" mass="26413">MRFLSETTADGVSEHHFVLGDITGVLWSPAGADGDRPLILLAHGGGRHKKAPGLLARAHHHVTTGGFAVAAIDAPGHGDRPRTAADEAAAVRIREAVASGGPVAPLVAAHNAALATRAVPEWRATLDALLGHGRVGPDVPVGFWGVSLGTAVGVPLVAAEPRITAAVFGLLGHESLAGAAARITVPVRFLLQWDDELVPRSSSLALFDAFASRDKTLHANPGRHMELPTSEVESEHRFFAGRLRASGARQAHH</sequence>
<organism evidence="1 2">
    <name type="scientific">Actinacidiphila glaucinigra</name>
    <dbReference type="NCBI Taxonomy" id="235986"/>
    <lineage>
        <taxon>Bacteria</taxon>
        <taxon>Bacillati</taxon>
        <taxon>Actinomycetota</taxon>
        <taxon>Actinomycetes</taxon>
        <taxon>Kitasatosporales</taxon>
        <taxon>Streptomycetaceae</taxon>
        <taxon>Actinacidiphila</taxon>
    </lineage>
</organism>
<dbReference type="OrthoDB" id="4158640at2"/>
<gene>
    <name evidence="1" type="ORF">SAMN05216252_12026</name>
</gene>
<dbReference type="Proteomes" id="UP000198280">
    <property type="component" value="Unassembled WGS sequence"/>
</dbReference>
<protein>
    <submittedName>
        <fullName evidence="1">Lysophospholipase, alpha-beta hydrolase superfamily</fullName>
    </submittedName>
</protein>
<dbReference type="InterPro" id="IPR029058">
    <property type="entry name" value="AB_hydrolase_fold"/>
</dbReference>
<name>A0A239LHX8_9ACTN</name>
<keyword evidence="1" id="KW-0378">Hydrolase</keyword>
<dbReference type="GO" id="GO:0016787">
    <property type="term" value="F:hydrolase activity"/>
    <property type="evidence" value="ECO:0007669"/>
    <property type="project" value="UniProtKB-KW"/>
</dbReference>
<dbReference type="EMBL" id="FZOF01000020">
    <property type="protein sequence ID" value="SNT30196.1"/>
    <property type="molecule type" value="Genomic_DNA"/>
</dbReference>